<protein>
    <recommendedName>
        <fullName evidence="3">BIG2 domain-containing protein</fullName>
    </recommendedName>
</protein>
<feature type="chain" id="PRO_5012867072" description="BIG2 domain-containing protein" evidence="2">
    <location>
        <begin position="34"/>
        <end position="1069"/>
    </location>
</feature>
<dbReference type="SMART" id="SM00635">
    <property type="entry name" value="BID_2"/>
    <property type="match status" value="2"/>
</dbReference>
<dbReference type="STRING" id="1469647.BC351_03805"/>
<evidence type="ECO:0000256" key="2">
    <source>
        <dbReference type="SAM" id="SignalP"/>
    </source>
</evidence>
<evidence type="ECO:0000313" key="4">
    <source>
        <dbReference type="EMBL" id="OPH57652.1"/>
    </source>
</evidence>
<dbReference type="AlphaFoldDB" id="A0A1V4HK71"/>
<dbReference type="SUPFAM" id="SSF49373">
    <property type="entry name" value="Invasin/intimin cell-adhesion fragments"/>
    <property type="match status" value="2"/>
</dbReference>
<comment type="caution">
    <text evidence="4">The sequence shown here is derived from an EMBL/GenBank/DDBJ whole genome shotgun (WGS) entry which is preliminary data.</text>
</comment>
<sequence length="1069" mass="116641">MEGMWVSLIKSKWLNLAVLLTLIVSLSPITALAAGTGSTAAAQPSAADFIEVEAAPVDITIDIEGPRKQINLVDQDVSAITDYVALFTTEYAPQITVGKTTVGVAVDASGQVTKIINPSVNGGVPVWTGPTDLIIPPGGYLLVANDDSWANKTYKQYLAKNFKIGDKIKLRKNGEVIPVTELMTGHGLKAQLKLNNDDWSTVTQPKTIVSGKLDNLEQGTSYSVSVNQTTAIMQADHTFQVEYVLNEGVNYLDVIAAKNGVENVRKSLIVFYKKPTSAPKEVVLWVDQGTNIFKLQTPENVRDMLTKAKDAGVTAIALDVKGVEGFANYKKNDLTGRPHISQMTAPTRAGANPNLDMLQEFVTYGHQLGMKIHAAFNVFAEGSPAHNEYGLLNQHLDWEEHVFRPEDGGQILRLRESNYYKSGKSLVAFINPANDEARAFELKNMEEVIKNYDVDGVVLDRTRYDNETADFSPLTRSKFETFLASRGKSLTNWPADVFTYVNNVRQNGPLINDWWEFRSLTIKTFTDEVRSLTDRYTALKGKKVQSSAYVGSWFESYYLNGVHWGSPHFQYDSRLHFPEDSMYTASYAATGYAKNIDFLMIGTYQTTQKEIEQHITLGNIVTNGEVPMYASIALANIQEPALQRSVFQAGLAQSNGLMLFDYSQVNWPIVKASLQNQVYVKDYQLGASIPANNEAYLEADLYNVSRNENNLNVYTDTFGQTTATSTFGVEAIVDNTGKVTKVVNAQQALTWNWTNMSPNNSIIPQGGFVISALDASGTRTRRQLVASTYKVGDNVRSAVLRGHLAFENTSTSLASIEIKGNVEVLGPGTAEVRVNQVPAVVASNGDFVGQAALLIGTNALKISVYVDGRKTNEKTVNITRTAPVVTGLILDSPSYRLESGTAQAVVTSAVYSDGTRAVITGASYLSSNPSVATVSESGLISAVKDGTTEITAQFEGKIAKSLVTVVTLTRLSYDENNHSLVKGDTYLAPLKATYSDGQTAFITQADSYRSSHDKVASIAPNGTITAVKPGTATISAAYHGKHADIKIKVFNSHKDKNEDREIDGDMNNE</sequence>
<dbReference type="InterPro" id="IPR052177">
    <property type="entry name" value="Divisome_Glycosyl_Hydrolase"/>
</dbReference>
<keyword evidence="1 2" id="KW-0732">Signal</keyword>
<dbReference type="Gene3D" id="3.20.20.80">
    <property type="entry name" value="Glycosidases"/>
    <property type="match status" value="1"/>
</dbReference>
<reference evidence="4" key="1">
    <citation type="submission" date="2016-07" db="EMBL/GenBank/DDBJ databases">
        <authorList>
            <person name="Guo W."/>
        </authorList>
    </citation>
    <scope>NUCLEOTIDE SEQUENCE</scope>
    <source>
        <strain evidence="4">CY1</strain>
    </source>
</reference>
<dbReference type="InterPro" id="IPR003343">
    <property type="entry name" value="Big_2"/>
</dbReference>
<feature type="domain" description="BIG2" evidence="3">
    <location>
        <begin position="965"/>
        <end position="1048"/>
    </location>
</feature>
<organism evidence="4 5">
    <name type="scientific">Paenibacillus ferrarius</name>
    <dbReference type="NCBI Taxonomy" id="1469647"/>
    <lineage>
        <taxon>Bacteria</taxon>
        <taxon>Bacillati</taxon>
        <taxon>Bacillota</taxon>
        <taxon>Bacilli</taxon>
        <taxon>Bacillales</taxon>
        <taxon>Paenibacillaceae</taxon>
        <taxon>Paenibacillus</taxon>
    </lineage>
</organism>
<dbReference type="InterPro" id="IPR003790">
    <property type="entry name" value="GHL10"/>
</dbReference>
<dbReference type="InterPro" id="IPR013783">
    <property type="entry name" value="Ig-like_fold"/>
</dbReference>
<gene>
    <name evidence="4" type="ORF">BC351_03805</name>
</gene>
<evidence type="ECO:0000256" key="1">
    <source>
        <dbReference type="ARBA" id="ARBA00022729"/>
    </source>
</evidence>
<accession>A0A1V4HK71</accession>
<dbReference type="Pfam" id="PF02638">
    <property type="entry name" value="GHL10"/>
    <property type="match status" value="1"/>
</dbReference>
<dbReference type="Proteomes" id="UP000190626">
    <property type="component" value="Unassembled WGS sequence"/>
</dbReference>
<feature type="domain" description="BIG2" evidence="3">
    <location>
        <begin position="884"/>
        <end position="964"/>
    </location>
</feature>
<name>A0A1V4HK71_9BACL</name>
<dbReference type="Gene3D" id="2.60.40.10">
    <property type="entry name" value="Immunoglobulins"/>
    <property type="match status" value="1"/>
</dbReference>
<evidence type="ECO:0000259" key="3">
    <source>
        <dbReference type="SMART" id="SM00635"/>
    </source>
</evidence>
<dbReference type="EMBL" id="MBTG01000012">
    <property type="protein sequence ID" value="OPH57652.1"/>
    <property type="molecule type" value="Genomic_DNA"/>
</dbReference>
<dbReference type="InterPro" id="IPR008964">
    <property type="entry name" value="Invasin/intimin_cell_adhesion"/>
</dbReference>
<dbReference type="PANTHER" id="PTHR43405:SF1">
    <property type="entry name" value="GLYCOSYL HYDROLASE DIGH"/>
    <property type="match status" value="1"/>
</dbReference>
<proteinExistence type="predicted"/>
<dbReference type="PANTHER" id="PTHR43405">
    <property type="entry name" value="GLYCOSYL HYDROLASE DIGH"/>
    <property type="match status" value="1"/>
</dbReference>
<dbReference type="Gene3D" id="2.60.40.1080">
    <property type="match status" value="2"/>
</dbReference>
<evidence type="ECO:0000313" key="5">
    <source>
        <dbReference type="Proteomes" id="UP000190626"/>
    </source>
</evidence>
<feature type="signal peptide" evidence="2">
    <location>
        <begin position="1"/>
        <end position="33"/>
    </location>
</feature>
<keyword evidence="5" id="KW-1185">Reference proteome</keyword>
<dbReference type="InterPro" id="IPR017853">
    <property type="entry name" value="GH"/>
</dbReference>
<dbReference type="SUPFAM" id="SSF51445">
    <property type="entry name" value="(Trans)glycosidases"/>
    <property type="match status" value="1"/>
</dbReference>
<dbReference type="Pfam" id="PF02368">
    <property type="entry name" value="Big_2"/>
    <property type="match status" value="1"/>
</dbReference>